<evidence type="ECO:0000256" key="7">
    <source>
        <dbReference type="RuleBase" id="RU362048"/>
    </source>
</evidence>
<evidence type="ECO:0000256" key="5">
    <source>
        <dbReference type="ARBA" id="ARBA00022989"/>
    </source>
</evidence>
<comment type="caution">
    <text evidence="8">The sequence shown here is derived from an EMBL/GenBank/DDBJ whole genome shotgun (WGS) entry which is preliminary data.</text>
</comment>
<evidence type="ECO:0000256" key="6">
    <source>
        <dbReference type="ARBA" id="ARBA00023136"/>
    </source>
</evidence>
<keyword evidence="6 7" id="KW-0472">Membrane</keyword>
<keyword evidence="3" id="KW-1003">Cell membrane</keyword>
<feature type="transmembrane region" description="Helical" evidence="7">
    <location>
        <begin position="113"/>
        <end position="135"/>
    </location>
</feature>
<organism evidence="8 9">
    <name type="scientific">Thermococcus paralvinellae</name>
    <dbReference type="NCBI Taxonomy" id="582419"/>
    <lineage>
        <taxon>Archaea</taxon>
        <taxon>Methanobacteriati</taxon>
        <taxon>Methanobacteriota</taxon>
        <taxon>Thermococci</taxon>
        <taxon>Thermococcales</taxon>
        <taxon>Thermococcaceae</taxon>
        <taxon>Thermococcus</taxon>
    </lineage>
</organism>
<name>A0A832ZB46_9EURY</name>
<dbReference type="PANTHER" id="PTHR33508">
    <property type="entry name" value="UPF0056 MEMBRANE PROTEIN YHCE"/>
    <property type="match status" value="1"/>
</dbReference>
<dbReference type="EMBL" id="DQUG01000167">
    <property type="protein sequence ID" value="HIP75317.1"/>
    <property type="molecule type" value="Genomic_DNA"/>
</dbReference>
<dbReference type="PANTHER" id="PTHR33508:SF1">
    <property type="entry name" value="UPF0056 MEMBRANE PROTEIN YHCE"/>
    <property type="match status" value="1"/>
</dbReference>
<comment type="caution">
    <text evidence="7">Lacks conserved residue(s) required for the propagation of feature annotation.</text>
</comment>
<evidence type="ECO:0000313" key="9">
    <source>
        <dbReference type="Proteomes" id="UP000649326"/>
    </source>
</evidence>
<protein>
    <recommendedName>
        <fullName evidence="7">UPF0056 membrane protein</fullName>
    </recommendedName>
</protein>
<reference evidence="8" key="1">
    <citation type="journal article" date="2020" name="ISME J.">
        <title>Gammaproteobacteria mediating utilization of methyl-, sulfur- and petroleum organic compounds in deep ocean hydrothermal plumes.</title>
        <authorList>
            <person name="Zhou Z."/>
            <person name="Liu Y."/>
            <person name="Pan J."/>
            <person name="Cron B.R."/>
            <person name="Toner B.M."/>
            <person name="Anantharaman K."/>
            <person name="Breier J.A."/>
            <person name="Dick G.J."/>
            <person name="Li M."/>
        </authorList>
    </citation>
    <scope>NUCLEOTIDE SEQUENCE</scope>
    <source>
        <strain evidence="8">SZUA-1451</strain>
    </source>
</reference>
<evidence type="ECO:0000256" key="4">
    <source>
        <dbReference type="ARBA" id="ARBA00022692"/>
    </source>
</evidence>
<accession>A0A832ZB46</accession>
<dbReference type="NCBIfam" id="TIGR00427">
    <property type="entry name" value="NAAT family transporter"/>
    <property type="match status" value="1"/>
</dbReference>
<keyword evidence="4 7" id="KW-0812">Transmembrane</keyword>
<proteinExistence type="inferred from homology"/>
<feature type="transmembrane region" description="Helical" evidence="7">
    <location>
        <begin position="46"/>
        <end position="68"/>
    </location>
</feature>
<dbReference type="GO" id="GO:0005886">
    <property type="term" value="C:plasma membrane"/>
    <property type="evidence" value="ECO:0007669"/>
    <property type="project" value="UniProtKB-SubCell"/>
</dbReference>
<feature type="transmembrane region" description="Helical" evidence="7">
    <location>
        <begin position="6"/>
        <end position="34"/>
    </location>
</feature>
<evidence type="ECO:0000256" key="3">
    <source>
        <dbReference type="ARBA" id="ARBA00022475"/>
    </source>
</evidence>
<gene>
    <name evidence="8" type="primary">snatA</name>
    <name evidence="8" type="ORF">EYH13_04135</name>
</gene>
<evidence type="ECO:0000313" key="8">
    <source>
        <dbReference type="EMBL" id="HIP75317.1"/>
    </source>
</evidence>
<sequence>MIVLKHLLYAYAALFAITNPIGAVPVFLSVTHGISLQDRVRIAKKVMITVLLTLITFALIGEWIFSFFGSSVDAFSIAGGILLFRMALDMLSGQISKVKMSEEEAEEITLEDIAIIPLAIPLISGPGAITTVMLYMAKSTTVVEKSMVLLAILLVSITTYLILLSADRVEKKLGKVGIKVLTRMMGLILASIAVQMVINGIKGAFNL</sequence>
<comment type="subcellular location">
    <subcellularLocation>
        <location evidence="1 7">Cell membrane</location>
        <topology evidence="1 7">Multi-pass membrane protein</topology>
    </subcellularLocation>
</comment>
<feature type="transmembrane region" description="Helical" evidence="7">
    <location>
        <begin position="187"/>
        <end position="205"/>
    </location>
</feature>
<dbReference type="AlphaFoldDB" id="A0A832ZB46"/>
<dbReference type="InterPro" id="IPR002771">
    <property type="entry name" value="Multi_antbiot-R_MarC"/>
</dbReference>
<dbReference type="Proteomes" id="UP000649326">
    <property type="component" value="Unassembled WGS sequence"/>
</dbReference>
<evidence type="ECO:0000256" key="2">
    <source>
        <dbReference type="ARBA" id="ARBA00009784"/>
    </source>
</evidence>
<comment type="similarity">
    <text evidence="2 7">Belongs to the UPF0056 (MarC) family.</text>
</comment>
<dbReference type="Pfam" id="PF01914">
    <property type="entry name" value="MarC"/>
    <property type="match status" value="1"/>
</dbReference>
<evidence type="ECO:0000256" key="1">
    <source>
        <dbReference type="ARBA" id="ARBA00004651"/>
    </source>
</evidence>
<feature type="transmembrane region" description="Helical" evidence="7">
    <location>
        <begin position="147"/>
        <end position="166"/>
    </location>
</feature>
<keyword evidence="5 7" id="KW-1133">Transmembrane helix</keyword>